<evidence type="ECO:0000313" key="2">
    <source>
        <dbReference type="Proteomes" id="UP000019376"/>
    </source>
</evidence>
<dbReference type="Proteomes" id="UP000019376">
    <property type="component" value="Unassembled WGS sequence"/>
</dbReference>
<gene>
    <name evidence="1" type="ORF">PDE_04002</name>
</gene>
<organism evidence="1 2">
    <name type="scientific">Penicillium oxalicum (strain 114-2 / CGMCC 5302)</name>
    <name type="common">Penicillium decumbens</name>
    <dbReference type="NCBI Taxonomy" id="933388"/>
    <lineage>
        <taxon>Eukaryota</taxon>
        <taxon>Fungi</taxon>
        <taxon>Dikarya</taxon>
        <taxon>Ascomycota</taxon>
        <taxon>Pezizomycotina</taxon>
        <taxon>Eurotiomycetes</taxon>
        <taxon>Eurotiomycetidae</taxon>
        <taxon>Eurotiales</taxon>
        <taxon>Aspergillaceae</taxon>
        <taxon>Penicillium</taxon>
    </lineage>
</organism>
<dbReference type="AlphaFoldDB" id="S7ZEG4"/>
<name>S7ZEG4_PENO1</name>
<accession>S7ZEG4</accession>
<dbReference type="HOGENOM" id="CLU_2237524_0_0_1"/>
<dbReference type="EMBL" id="KB644411">
    <property type="protein sequence ID" value="EPS29055.1"/>
    <property type="molecule type" value="Genomic_DNA"/>
</dbReference>
<keyword evidence="2" id="KW-1185">Reference proteome</keyword>
<protein>
    <submittedName>
        <fullName evidence="1">Uncharacterized protein</fullName>
    </submittedName>
</protein>
<evidence type="ECO:0000313" key="1">
    <source>
        <dbReference type="EMBL" id="EPS29055.1"/>
    </source>
</evidence>
<reference evidence="1 2" key="1">
    <citation type="journal article" date="2013" name="PLoS ONE">
        <title>Genomic and secretomic analyses reveal unique features of the lignocellulolytic enzyme system of Penicillium decumbens.</title>
        <authorList>
            <person name="Liu G."/>
            <person name="Zhang L."/>
            <person name="Wei X."/>
            <person name="Zou G."/>
            <person name="Qin Y."/>
            <person name="Ma L."/>
            <person name="Li J."/>
            <person name="Zheng H."/>
            <person name="Wang S."/>
            <person name="Wang C."/>
            <person name="Xun L."/>
            <person name="Zhao G.-P."/>
            <person name="Zhou Z."/>
            <person name="Qu Y."/>
        </authorList>
    </citation>
    <scope>NUCLEOTIDE SEQUENCE [LARGE SCALE GENOMIC DNA]</scope>
    <source>
        <strain evidence="2">114-2 / CGMCC 5302</strain>
    </source>
</reference>
<sequence length="105" mass="12419">MGLRRFETVNRQAFHCDWQRIKWDMKSDILETAVPNSEPKGSYFEQPSSEPYLPHIVILLLKGREPLFWTLLPHCFKRFSKIGLQTWIYTLETNLKGRKDRGKPG</sequence>
<proteinExistence type="predicted"/>